<proteinExistence type="predicted"/>
<dbReference type="PATRIC" id="fig|1605367.3.peg.1345"/>
<feature type="transmembrane region" description="Helical" evidence="1">
    <location>
        <begin position="125"/>
        <end position="144"/>
    </location>
</feature>
<reference evidence="2 3" key="1">
    <citation type="submission" date="2015-07" db="EMBL/GenBank/DDBJ databases">
        <title>The draft genome sequence of Leadbetterella sp. JN14-9.</title>
        <authorList>
            <person name="Liu Y."/>
            <person name="Du J."/>
            <person name="Shao Z."/>
        </authorList>
    </citation>
    <scope>NUCLEOTIDE SEQUENCE [LARGE SCALE GENOMIC DNA]</scope>
    <source>
        <strain evidence="2 3">JN14-9</strain>
    </source>
</reference>
<feature type="transmembrane region" description="Helical" evidence="1">
    <location>
        <begin position="86"/>
        <end position="104"/>
    </location>
</feature>
<dbReference type="Proteomes" id="UP000050454">
    <property type="component" value="Unassembled WGS sequence"/>
</dbReference>
<keyword evidence="3" id="KW-1185">Reference proteome</keyword>
<protein>
    <recommendedName>
        <fullName evidence="4">Cytochrome B561</fullName>
    </recommendedName>
</protein>
<dbReference type="AlphaFoldDB" id="A0A0P7C445"/>
<accession>A0A0P7C445</accession>
<dbReference type="STRING" id="1605367.AFM12_00125"/>
<organism evidence="2 3">
    <name type="scientific">Jiulongibacter sediminis</name>
    <dbReference type="NCBI Taxonomy" id="1605367"/>
    <lineage>
        <taxon>Bacteria</taxon>
        <taxon>Pseudomonadati</taxon>
        <taxon>Bacteroidota</taxon>
        <taxon>Cytophagia</taxon>
        <taxon>Cytophagales</taxon>
        <taxon>Leadbetterellaceae</taxon>
        <taxon>Jiulongibacter</taxon>
    </lineage>
</organism>
<dbReference type="EMBL" id="LGTQ01000005">
    <property type="protein sequence ID" value="KPM49099.1"/>
    <property type="molecule type" value="Genomic_DNA"/>
</dbReference>
<feature type="transmembrane region" description="Helical" evidence="1">
    <location>
        <begin position="12"/>
        <end position="30"/>
    </location>
</feature>
<gene>
    <name evidence="2" type="ORF">AFM12_00125</name>
</gene>
<keyword evidence="1" id="KW-0472">Membrane</keyword>
<dbReference type="RefSeq" id="WP_055142962.1">
    <property type="nucleotide sequence ID" value="NZ_JXSZ01000005.1"/>
</dbReference>
<evidence type="ECO:0000256" key="1">
    <source>
        <dbReference type="SAM" id="Phobius"/>
    </source>
</evidence>
<evidence type="ECO:0008006" key="4">
    <source>
        <dbReference type="Google" id="ProtNLM"/>
    </source>
</evidence>
<comment type="caution">
    <text evidence="2">The sequence shown here is derived from an EMBL/GenBank/DDBJ whole genome shotgun (WGS) entry which is preliminary data.</text>
</comment>
<sequence>MNYSSLLTIHSWFRWAVLISLIITIGRAWFGRRNKLTFTTFDNKLRHMTATICHIQLMLGFWLYFISPIVTYFLNNFGEAVHLREIRFFGMEHITVMIFAILVITIGSMKAKRKHADREKFNTIYVWYSIGLLLILSSIPWSFLPLTSRPLLRVF</sequence>
<evidence type="ECO:0000313" key="3">
    <source>
        <dbReference type="Proteomes" id="UP000050454"/>
    </source>
</evidence>
<feature type="transmembrane region" description="Helical" evidence="1">
    <location>
        <begin position="51"/>
        <end position="74"/>
    </location>
</feature>
<keyword evidence="1" id="KW-0812">Transmembrane</keyword>
<keyword evidence="1" id="KW-1133">Transmembrane helix</keyword>
<name>A0A0P7C445_9BACT</name>
<evidence type="ECO:0000313" key="2">
    <source>
        <dbReference type="EMBL" id="KPM49099.1"/>
    </source>
</evidence>
<dbReference type="OrthoDB" id="329514at2"/>